<dbReference type="RefSeq" id="WP_106532983.1">
    <property type="nucleotide sequence ID" value="NZ_PYAT01000004.1"/>
</dbReference>
<accession>A0A2P8H3G8</accession>
<organism evidence="2 3">
    <name type="scientific">Planomicrobium soli</name>
    <dbReference type="NCBI Taxonomy" id="1176648"/>
    <lineage>
        <taxon>Bacteria</taxon>
        <taxon>Bacillati</taxon>
        <taxon>Bacillota</taxon>
        <taxon>Bacilli</taxon>
        <taxon>Bacillales</taxon>
        <taxon>Caryophanaceae</taxon>
        <taxon>Planomicrobium</taxon>
    </lineage>
</organism>
<gene>
    <name evidence="2" type="ORF">B0H99_104236</name>
</gene>
<dbReference type="Gene3D" id="2.160.20.10">
    <property type="entry name" value="Single-stranded right-handed beta-helix, Pectin lyase-like"/>
    <property type="match status" value="1"/>
</dbReference>
<dbReference type="SUPFAM" id="SSF51126">
    <property type="entry name" value="Pectin lyase-like"/>
    <property type="match status" value="1"/>
</dbReference>
<evidence type="ECO:0000259" key="1">
    <source>
        <dbReference type="Pfam" id="PF12708"/>
    </source>
</evidence>
<proteinExistence type="predicted"/>
<feature type="domain" description="Rhamnogalacturonase A/B/Epimerase-like pectate lyase" evidence="1">
    <location>
        <begin position="34"/>
        <end position="83"/>
    </location>
</feature>
<dbReference type="Pfam" id="PF12708">
    <property type="entry name" value="Pect-lyase_RHGA_epim"/>
    <property type="match status" value="1"/>
</dbReference>
<keyword evidence="3" id="KW-1185">Reference proteome</keyword>
<dbReference type="EMBL" id="PYAT01000004">
    <property type="protein sequence ID" value="PSL40774.1"/>
    <property type="molecule type" value="Genomic_DNA"/>
</dbReference>
<comment type="caution">
    <text evidence="2">The sequence shown here is derived from an EMBL/GenBank/DDBJ whole genome shotgun (WGS) entry which is preliminary data.</text>
</comment>
<dbReference type="OrthoDB" id="6502305at2"/>
<protein>
    <submittedName>
        <fullName evidence="2">Pectate lyase-like protein</fullName>
    </submittedName>
</protein>
<dbReference type="InterPro" id="IPR012334">
    <property type="entry name" value="Pectin_lyas_fold"/>
</dbReference>
<dbReference type="Proteomes" id="UP000242682">
    <property type="component" value="Unassembled WGS sequence"/>
</dbReference>
<dbReference type="AlphaFoldDB" id="A0A2P8H3G8"/>
<keyword evidence="2" id="KW-0456">Lyase</keyword>
<dbReference type="InterPro" id="IPR011050">
    <property type="entry name" value="Pectin_lyase_fold/virulence"/>
</dbReference>
<evidence type="ECO:0000313" key="3">
    <source>
        <dbReference type="Proteomes" id="UP000242682"/>
    </source>
</evidence>
<dbReference type="GO" id="GO:0016829">
    <property type="term" value="F:lyase activity"/>
    <property type="evidence" value="ECO:0007669"/>
    <property type="project" value="UniProtKB-KW"/>
</dbReference>
<reference evidence="2 3" key="1">
    <citation type="submission" date="2018-03" db="EMBL/GenBank/DDBJ databases">
        <title>Genomic Encyclopedia of Type Strains, Phase III (KMG-III): the genomes of soil and plant-associated and newly described type strains.</title>
        <authorList>
            <person name="Whitman W."/>
        </authorList>
    </citation>
    <scope>NUCLEOTIDE SEQUENCE [LARGE SCALE GENOMIC DNA]</scope>
    <source>
        <strain evidence="2 3">CGMCC 1.12259</strain>
    </source>
</reference>
<sequence>MVVRSNIGKTALELRSKEDLIREMWIPKKTSDQIFNVKSYGARGDGKADDRKALQEAIDAVYRTSKGGNLFFPPGLYRISGPLEVPEVKDGSPVAWLGHSPDSTIIAPSQPMDYLVRMRGSGGAVKGIKFIGSDPENGYVQYAKVCMLATDIHDKIFSNSVFEWALIHGLQITGEGNNNLCVFERLCQFSQNGTVAKGRGGSGSGSKVSFLAFNPKESGVYVGAYLKVGSGEGSVYHIDEVGTNSIKVSPDLKRPLSVGTEYAIHIGCGLHTDRGSDNNVYGIYDCHFVGNKGAGLMVRGLYGHHIQGGNFDSNGITGIHIGSGSIDTTPAYSNSITHAYFENNGYANAILDYPSGLTILEPLLAKPVDGVGEGIASLTSLRENYFDYSTVSVIHNGQLYQYIGEEPESASFSRDQEPRITVNRKSGDTNPIRFELPAAPSHKFGEVLEMYVEDSAGQPVQIVCDSADVNNKDGKKGVEAPAGAGYKIVAFYSRNKKSWMVSYTNPIL</sequence>
<dbReference type="InterPro" id="IPR024535">
    <property type="entry name" value="RHGA/B-epi-like_pectate_lyase"/>
</dbReference>
<evidence type="ECO:0000313" key="2">
    <source>
        <dbReference type="EMBL" id="PSL40774.1"/>
    </source>
</evidence>
<name>A0A2P8H3G8_9BACL</name>